<dbReference type="Proteomes" id="UP000245464">
    <property type="component" value="Chromosome 2"/>
</dbReference>
<organism evidence="1 2">
    <name type="scientific">Pyrenophora tritici-repentis</name>
    <dbReference type="NCBI Taxonomy" id="45151"/>
    <lineage>
        <taxon>Eukaryota</taxon>
        <taxon>Fungi</taxon>
        <taxon>Dikarya</taxon>
        <taxon>Ascomycota</taxon>
        <taxon>Pezizomycotina</taxon>
        <taxon>Dothideomycetes</taxon>
        <taxon>Pleosporomycetidae</taxon>
        <taxon>Pleosporales</taxon>
        <taxon>Pleosporineae</taxon>
        <taxon>Pleosporaceae</taxon>
        <taxon>Pyrenophora</taxon>
    </lineage>
</organism>
<dbReference type="RefSeq" id="XP_065963864.1">
    <property type="nucleotide sequence ID" value="XM_066105237.1"/>
</dbReference>
<dbReference type="KEGG" id="ptrr:90955262"/>
<evidence type="ECO:0000313" key="1">
    <source>
        <dbReference type="EMBL" id="KAF7574013.1"/>
    </source>
</evidence>
<reference evidence="1" key="1">
    <citation type="journal article" date="2018" name="BMC Genomics">
        <title>Comparative genomics of the wheat fungal pathogen Pyrenophora tritici-repentis reveals chromosomal variations and genome plasticity.</title>
        <authorList>
            <person name="Moolhuijzen P."/>
            <person name="See P.T."/>
            <person name="Hane J.K."/>
            <person name="Shi G."/>
            <person name="Liu Z."/>
            <person name="Oliver R.P."/>
            <person name="Moffat C.S."/>
        </authorList>
    </citation>
    <scope>NUCLEOTIDE SEQUENCE [LARGE SCALE GENOMIC DNA]</scope>
    <source>
        <strain evidence="1">M4</strain>
    </source>
</reference>
<protein>
    <submittedName>
        <fullName evidence="1">Uncharacterized protein</fullName>
    </submittedName>
</protein>
<proteinExistence type="predicted"/>
<dbReference type="GeneID" id="90955262"/>
<name>A0A834VSJ1_9PLEO</name>
<accession>A0A834VSJ1</accession>
<sequence length="261" mass="29271">MQYHAHTLGEELRTLEIDVNVHSDNVSHVSHVLLDTVSVVGAVFEAHYKMLAAMYQPTESDSILYTIALPEGIIDGDAPYLSADTVGLDCGTVPTGLVDEEPFLTAMQERALSGDVVPPLAHLEQQRTFYHQAVRALFRLNEFKVHWNLRLVNLSNPEIVRQIRIGLGFLALDLVLCPSNTRLSVYLMVASEKAKAMSSILEVSEIEQESEYERMLFTLLRHWHFRLHNDTPLCSEKRNTVGFPGYPATLNSRLSLTIVSA</sequence>
<dbReference type="EMBL" id="NQIK02000002">
    <property type="protein sequence ID" value="KAF7574013.1"/>
    <property type="molecule type" value="Genomic_DNA"/>
</dbReference>
<evidence type="ECO:0000313" key="2">
    <source>
        <dbReference type="Proteomes" id="UP000245464"/>
    </source>
</evidence>
<gene>
    <name evidence="1" type="ORF">PtrM4_056360</name>
</gene>
<comment type="caution">
    <text evidence="1">The sequence shown here is derived from an EMBL/GenBank/DDBJ whole genome shotgun (WGS) entry which is preliminary data.</text>
</comment>
<dbReference type="AlphaFoldDB" id="A0A834VSJ1"/>